<comment type="subcellular location">
    <subcellularLocation>
        <location evidence="1">Membrane</location>
    </subcellularLocation>
</comment>
<keyword evidence="5 6" id="KW-0472">Membrane</keyword>
<evidence type="ECO:0000256" key="3">
    <source>
        <dbReference type="ARBA" id="ARBA00022692"/>
    </source>
</evidence>
<organism evidence="7 8">
    <name type="scientific">Hibiscus sabdariffa</name>
    <name type="common">roselle</name>
    <dbReference type="NCBI Taxonomy" id="183260"/>
    <lineage>
        <taxon>Eukaryota</taxon>
        <taxon>Viridiplantae</taxon>
        <taxon>Streptophyta</taxon>
        <taxon>Embryophyta</taxon>
        <taxon>Tracheophyta</taxon>
        <taxon>Spermatophyta</taxon>
        <taxon>Magnoliopsida</taxon>
        <taxon>eudicotyledons</taxon>
        <taxon>Gunneridae</taxon>
        <taxon>Pentapetalae</taxon>
        <taxon>rosids</taxon>
        <taxon>malvids</taxon>
        <taxon>Malvales</taxon>
        <taxon>Malvaceae</taxon>
        <taxon>Malvoideae</taxon>
        <taxon>Hibiscus</taxon>
    </lineage>
</organism>
<evidence type="ECO:0000313" key="7">
    <source>
        <dbReference type="EMBL" id="KAK8479239.1"/>
    </source>
</evidence>
<dbReference type="PANTHER" id="PTHR21659:SF120">
    <property type="entry name" value="HYDROPHOBIC PROTEIN LTI6B"/>
    <property type="match status" value="1"/>
</dbReference>
<keyword evidence="8" id="KW-1185">Reference proteome</keyword>
<evidence type="ECO:0000256" key="4">
    <source>
        <dbReference type="ARBA" id="ARBA00022989"/>
    </source>
</evidence>
<evidence type="ECO:0000256" key="5">
    <source>
        <dbReference type="ARBA" id="ARBA00023136"/>
    </source>
</evidence>
<keyword evidence="3 6" id="KW-0812">Transmembrane</keyword>
<comment type="similarity">
    <text evidence="2">Belongs to the UPF0057 (PMP3) family.</text>
</comment>
<protein>
    <recommendedName>
        <fullName evidence="9">Plasma membrane proteolipid 3</fullName>
    </recommendedName>
</protein>
<gene>
    <name evidence="7" type="ORF">V6N12_008369</name>
</gene>
<proteinExistence type="inferred from homology"/>
<comment type="caution">
    <text evidence="7">The sequence shown here is derived from an EMBL/GenBank/DDBJ whole genome shotgun (WGS) entry which is preliminary data.</text>
</comment>
<dbReference type="Proteomes" id="UP001472677">
    <property type="component" value="Unassembled WGS sequence"/>
</dbReference>
<accession>A0ABR1ZFG9</accession>
<evidence type="ECO:0000256" key="1">
    <source>
        <dbReference type="ARBA" id="ARBA00004370"/>
    </source>
</evidence>
<dbReference type="PANTHER" id="PTHR21659">
    <property type="entry name" value="HYDROPHOBIC PROTEIN RCI2 LOW TEMPERATURE AND SALT RESPONSIVE PROTEIN LTI6 -RELATED"/>
    <property type="match status" value="1"/>
</dbReference>
<evidence type="ECO:0008006" key="9">
    <source>
        <dbReference type="Google" id="ProtNLM"/>
    </source>
</evidence>
<dbReference type="EMBL" id="JBBPBM010002328">
    <property type="protein sequence ID" value="KAK8479239.1"/>
    <property type="molecule type" value="Genomic_DNA"/>
</dbReference>
<feature type="transmembrane region" description="Helical" evidence="6">
    <location>
        <begin position="56"/>
        <end position="76"/>
    </location>
</feature>
<sequence>MCICVKCGCFSCKNESSGNGAQKKQEEEADCLDIILAIFLPPVAIYKKEKRCTGKLWVNIFLTVSGYVPGSIHAAISVTN</sequence>
<evidence type="ECO:0000256" key="2">
    <source>
        <dbReference type="ARBA" id="ARBA00009530"/>
    </source>
</evidence>
<evidence type="ECO:0000256" key="6">
    <source>
        <dbReference type="SAM" id="Phobius"/>
    </source>
</evidence>
<dbReference type="PROSITE" id="PS01309">
    <property type="entry name" value="UPF0057"/>
    <property type="match status" value="1"/>
</dbReference>
<reference evidence="7 8" key="1">
    <citation type="journal article" date="2024" name="G3 (Bethesda)">
        <title>Genome assembly of Hibiscus sabdariffa L. provides insights into metabolisms of medicinal natural products.</title>
        <authorList>
            <person name="Kim T."/>
        </authorList>
    </citation>
    <scope>NUCLEOTIDE SEQUENCE [LARGE SCALE GENOMIC DNA]</scope>
    <source>
        <strain evidence="7">TK-2024</strain>
        <tissue evidence="7">Old leaves</tissue>
    </source>
</reference>
<name>A0ABR1ZFG9_9ROSI</name>
<evidence type="ECO:0000313" key="8">
    <source>
        <dbReference type="Proteomes" id="UP001472677"/>
    </source>
</evidence>
<keyword evidence="4 6" id="KW-1133">Transmembrane helix</keyword>
<dbReference type="Pfam" id="PF01679">
    <property type="entry name" value="Pmp3"/>
    <property type="match status" value="1"/>
</dbReference>
<dbReference type="InterPro" id="IPR000612">
    <property type="entry name" value="PMP3"/>
</dbReference>